<feature type="domain" description="Cytochrome b/b6 N-terminal region profile" evidence="12">
    <location>
        <begin position="17"/>
        <end position="228"/>
    </location>
</feature>
<dbReference type="PROSITE" id="PS51002">
    <property type="entry name" value="CYTB_NTER"/>
    <property type="match status" value="1"/>
</dbReference>
<evidence type="ECO:0000256" key="6">
    <source>
        <dbReference type="ARBA" id="ARBA00022723"/>
    </source>
</evidence>
<dbReference type="Pfam" id="PF00032">
    <property type="entry name" value="Cytochrom_B_C"/>
    <property type="match status" value="1"/>
</dbReference>
<comment type="subcellular location">
    <subcellularLocation>
        <location evidence="1">Membrane</location>
        <topology evidence="1">Multi-pass membrane protein</topology>
    </subcellularLocation>
</comment>
<keyword evidence="9" id="KW-0408">Iron</keyword>
<gene>
    <name evidence="14" type="ORF">PP769_06270</name>
</gene>
<dbReference type="SUPFAM" id="SSF81648">
    <property type="entry name" value="a domain/subunit of cytochrome bc1 complex (Ubiquinol-cytochrome c reductase)"/>
    <property type="match status" value="1"/>
</dbReference>
<evidence type="ECO:0000256" key="7">
    <source>
        <dbReference type="ARBA" id="ARBA00022982"/>
    </source>
</evidence>
<evidence type="ECO:0000259" key="12">
    <source>
        <dbReference type="PROSITE" id="PS51002"/>
    </source>
</evidence>
<protein>
    <submittedName>
        <fullName evidence="14">Cytochrome bc complex cytochrome b subunit</fullName>
    </submittedName>
</protein>
<feature type="transmembrane region" description="Helical" evidence="11">
    <location>
        <begin position="129"/>
        <end position="151"/>
    </location>
</feature>
<evidence type="ECO:0000256" key="11">
    <source>
        <dbReference type="SAM" id="Phobius"/>
    </source>
</evidence>
<evidence type="ECO:0000256" key="3">
    <source>
        <dbReference type="ARBA" id="ARBA00022617"/>
    </source>
</evidence>
<keyword evidence="5 11" id="KW-0812">Transmembrane</keyword>
<keyword evidence="4" id="KW-0679">Respiratory chain</keyword>
<evidence type="ECO:0000256" key="4">
    <source>
        <dbReference type="ARBA" id="ARBA00022660"/>
    </source>
</evidence>
<evidence type="ECO:0000256" key="5">
    <source>
        <dbReference type="ARBA" id="ARBA00022692"/>
    </source>
</evidence>
<evidence type="ECO:0000256" key="2">
    <source>
        <dbReference type="ARBA" id="ARBA00022448"/>
    </source>
</evidence>
<dbReference type="PROSITE" id="PS51003">
    <property type="entry name" value="CYTB_CTER"/>
    <property type="match status" value="1"/>
</dbReference>
<keyword evidence="7" id="KW-0249">Electron transport</keyword>
<keyword evidence="6" id="KW-0479">Metal-binding</keyword>
<dbReference type="PANTHER" id="PTHR19271">
    <property type="entry name" value="CYTOCHROME B"/>
    <property type="match status" value="1"/>
</dbReference>
<feature type="transmembrane region" description="Helical" evidence="11">
    <location>
        <begin position="196"/>
        <end position="219"/>
    </location>
</feature>
<dbReference type="InterPro" id="IPR016174">
    <property type="entry name" value="Di-haem_cyt_TM"/>
</dbReference>
<dbReference type="Gene3D" id="1.20.810.10">
    <property type="entry name" value="Cytochrome Bc1 Complex, Chain C"/>
    <property type="match status" value="1"/>
</dbReference>
<name>A0AA96GFM5_9BACT</name>
<sequence>MKEDSQVASQQNAFEKVVEFVDERVGLKNIQAKMLNEPIPGGSRWAYAFGSVLLFIFVLQVVTGILLMFYYVPSTDHAYASTQYIIHEVDYGWFLLSYHFWGSSAMVVMVFAHMSQVFLWGAYKKPRELVWLVGLALFGIVMGFGFTGYLLPWDQRAYWATVVGVEIMDKTPIVGDFLARFLKGGPTPGQMTLSRFFVIHVMVLPAALAGLAGLHIFLFRKAGPAGPFRGTPEEIKAKTDYFFPRQIWKDIVAMATVFLIICSLAFIEPVVLLEQATPDPGDYHPEPEWYFLFLFQLLRLKIFGGEFGQFLGAMAIPGAFMAFLAALPFLDTSSERNIFKRPMALIGWTVIMVFILVFTVSAIINRHFLD</sequence>
<dbReference type="GO" id="GO:0016020">
    <property type="term" value="C:membrane"/>
    <property type="evidence" value="ECO:0007669"/>
    <property type="project" value="UniProtKB-SubCell"/>
</dbReference>
<dbReference type="GO" id="GO:0046872">
    <property type="term" value="F:metal ion binding"/>
    <property type="evidence" value="ECO:0007669"/>
    <property type="project" value="UniProtKB-KW"/>
</dbReference>
<dbReference type="InterPro" id="IPR027387">
    <property type="entry name" value="Cytb/b6-like_sf"/>
</dbReference>
<accession>A0AA96GFM5</accession>
<feature type="transmembrane region" description="Helical" evidence="11">
    <location>
        <begin position="307"/>
        <end position="330"/>
    </location>
</feature>
<evidence type="ECO:0000256" key="1">
    <source>
        <dbReference type="ARBA" id="ARBA00004141"/>
    </source>
</evidence>
<dbReference type="EMBL" id="CP116967">
    <property type="protein sequence ID" value="WNM59365.1"/>
    <property type="molecule type" value="Genomic_DNA"/>
</dbReference>
<keyword evidence="3" id="KW-0349">Heme</keyword>
<dbReference type="PANTHER" id="PTHR19271:SF16">
    <property type="entry name" value="CYTOCHROME B"/>
    <property type="match status" value="1"/>
</dbReference>
<dbReference type="KEGG" id="nall:PP769_06270"/>
<evidence type="ECO:0000256" key="9">
    <source>
        <dbReference type="ARBA" id="ARBA00023004"/>
    </source>
</evidence>
<feature type="domain" description="Cytochrome b/b6 C-terminal region profile" evidence="13">
    <location>
        <begin position="232"/>
        <end position="370"/>
    </location>
</feature>
<dbReference type="Proteomes" id="UP001302719">
    <property type="component" value="Chromosome"/>
</dbReference>
<feature type="transmembrane region" description="Helical" evidence="11">
    <location>
        <begin position="342"/>
        <end position="364"/>
    </location>
</feature>
<dbReference type="CDD" id="cd00284">
    <property type="entry name" value="Cytochrome_b_N"/>
    <property type="match status" value="1"/>
</dbReference>
<keyword evidence="15" id="KW-1185">Reference proteome</keyword>
<dbReference type="SUPFAM" id="SSF81342">
    <property type="entry name" value="Transmembrane di-heme cytochromes"/>
    <property type="match status" value="1"/>
</dbReference>
<dbReference type="InterPro" id="IPR048259">
    <property type="entry name" value="Cytochrome_b_N_euk/bac"/>
</dbReference>
<organism evidence="14 15">
    <name type="scientific">Candidatus Nitrospira allomarina</name>
    <dbReference type="NCBI Taxonomy" id="3020900"/>
    <lineage>
        <taxon>Bacteria</taxon>
        <taxon>Pseudomonadati</taxon>
        <taxon>Nitrospirota</taxon>
        <taxon>Nitrospiria</taxon>
        <taxon>Nitrospirales</taxon>
        <taxon>Nitrospiraceae</taxon>
        <taxon>Nitrospira</taxon>
    </lineage>
</organism>
<dbReference type="InterPro" id="IPR036150">
    <property type="entry name" value="Cyt_b/b6_C_sf"/>
</dbReference>
<dbReference type="GO" id="GO:0009055">
    <property type="term" value="F:electron transfer activity"/>
    <property type="evidence" value="ECO:0007669"/>
    <property type="project" value="InterPro"/>
</dbReference>
<dbReference type="InterPro" id="IPR005797">
    <property type="entry name" value="Cyt_b/b6_N"/>
</dbReference>
<keyword evidence="2" id="KW-0813">Transport</keyword>
<evidence type="ECO:0000256" key="8">
    <source>
        <dbReference type="ARBA" id="ARBA00022989"/>
    </source>
</evidence>
<dbReference type="GO" id="GO:0022904">
    <property type="term" value="P:respiratory electron transport chain"/>
    <property type="evidence" value="ECO:0007669"/>
    <property type="project" value="InterPro"/>
</dbReference>
<evidence type="ECO:0000313" key="14">
    <source>
        <dbReference type="EMBL" id="WNM59365.1"/>
    </source>
</evidence>
<keyword evidence="8 11" id="KW-1133">Transmembrane helix</keyword>
<feature type="transmembrane region" description="Helical" evidence="11">
    <location>
        <begin position="100"/>
        <end position="122"/>
    </location>
</feature>
<evidence type="ECO:0000256" key="10">
    <source>
        <dbReference type="ARBA" id="ARBA00023136"/>
    </source>
</evidence>
<proteinExistence type="predicted"/>
<feature type="transmembrane region" description="Helical" evidence="11">
    <location>
        <begin position="251"/>
        <end position="273"/>
    </location>
</feature>
<keyword evidence="10 11" id="KW-0472">Membrane</keyword>
<dbReference type="AlphaFoldDB" id="A0AA96GFM5"/>
<reference evidence="14 15" key="1">
    <citation type="submission" date="2023-01" db="EMBL/GenBank/DDBJ databases">
        <title>Cultivation and genomic characterization of new, ubiquitous marine nitrite-oxidizing bacteria from the Nitrospirales.</title>
        <authorList>
            <person name="Mueller A.J."/>
            <person name="Daebeler A."/>
            <person name="Herbold C.W."/>
            <person name="Kirkegaard R.H."/>
            <person name="Daims H."/>
        </authorList>
    </citation>
    <scope>NUCLEOTIDE SEQUENCE [LARGE SCALE GENOMIC DNA]</scope>
    <source>
        <strain evidence="14 15">VA</strain>
    </source>
</reference>
<evidence type="ECO:0000313" key="15">
    <source>
        <dbReference type="Proteomes" id="UP001302719"/>
    </source>
</evidence>
<feature type="transmembrane region" description="Helical" evidence="11">
    <location>
        <begin position="45"/>
        <end position="72"/>
    </location>
</feature>
<dbReference type="InterPro" id="IPR005798">
    <property type="entry name" value="Cyt_b/b6_C"/>
</dbReference>
<evidence type="ECO:0000259" key="13">
    <source>
        <dbReference type="PROSITE" id="PS51003"/>
    </source>
</evidence>
<dbReference type="GO" id="GO:0016491">
    <property type="term" value="F:oxidoreductase activity"/>
    <property type="evidence" value="ECO:0007669"/>
    <property type="project" value="InterPro"/>
</dbReference>
<dbReference type="Pfam" id="PF00033">
    <property type="entry name" value="Cytochrome_B"/>
    <property type="match status" value="1"/>
</dbReference>
<dbReference type="RefSeq" id="WP_312646098.1">
    <property type="nucleotide sequence ID" value="NZ_CP116967.1"/>
</dbReference>